<evidence type="ECO:0000256" key="1">
    <source>
        <dbReference type="SAM" id="MobiDB-lite"/>
    </source>
</evidence>
<keyword evidence="3" id="KW-1185">Reference proteome</keyword>
<protein>
    <submittedName>
        <fullName evidence="2">Uncharacterized protein</fullName>
    </submittedName>
</protein>
<feature type="non-terminal residue" evidence="2">
    <location>
        <position position="205"/>
    </location>
</feature>
<sequence length="205" mass="20017">GTAVPDGYAQRLEEARAVYLHQLIRDHGDGTIRTLRPLPEGARVRLELLGPVPLAEAGAVAAGGEVAGAAATEPLTRSAAAVAGVSGPCAPAGCAAVALRARDAPGSPAADGVGCASGGAGRGEPLAALLRRFQPPAPPEAEDIPHAAAAGGSAEHACQAAVPARGVPHGAGHEGRSAQARPRGAGAAWATEAAAATPAASKQFR</sequence>
<feature type="compositionally biased region" description="Low complexity" evidence="1">
    <location>
        <begin position="147"/>
        <end position="161"/>
    </location>
</feature>
<accession>A0ABN9Q4D8</accession>
<dbReference type="EMBL" id="CAUYUJ010002396">
    <property type="protein sequence ID" value="CAK0800593.1"/>
    <property type="molecule type" value="Genomic_DNA"/>
</dbReference>
<proteinExistence type="predicted"/>
<name>A0ABN9Q4D8_9DINO</name>
<comment type="caution">
    <text evidence="2">The sequence shown here is derived from an EMBL/GenBank/DDBJ whole genome shotgun (WGS) entry which is preliminary data.</text>
</comment>
<feature type="region of interest" description="Disordered" evidence="1">
    <location>
        <begin position="136"/>
        <end position="205"/>
    </location>
</feature>
<evidence type="ECO:0000313" key="3">
    <source>
        <dbReference type="Proteomes" id="UP001189429"/>
    </source>
</evidence>
<evidence type="ECO:0000313" key="2">
    <source>
        <dbReference type="EMBL" id="CAK0800593.1"/>
    </source>
</evidence>
<gene>
    <name evidence="2" type="ORF">PCOR1329_LOCUS8702</name>
</gene>
<feature type="non-terminal residue" evidence="2">
    <location>
        <position position="1"/>
    </location>
</feature>
<dbReference type="Proteomes" id="UP001189429">
    <property type="component" value="Unassembled WGS sequence"/>
</dbReference>
<reference evidence="2" key="1">
    <citation type="submission" date="2023-10" db="EMBL/GenBank/DDBJ databases">
        <authorList>
            <person name="Chen Y."/>
            <person name="Shah S."/>
            <person name="Dougan E. K."/>
            <person name="Thang M."/>
            <person name="Chan C."/>
        </authorList>
    </citation>
    <scope>NUCLEOTIDE SEQUENCE [LARGE SCALE GENOMIC DNA]</scope>
</reference>
<feature type="compositionally biased region" description="Low complexity" evidence="1">
    <location>
        <begin position="184"/>
        <end position="205"/>
    </location>
</feature>
<organism evidence="2 3">
    <name type="scientific">Prorocentrum cordatum</name>
    <dbReference type="NCBI Taxonomy" id="2364126"/>
    <lineage>
        <taxon>Eukaryota</taxon>
        <taxon>Sar</taxon>
        <taxon>Alveolata</taxon>
        <taxon>Dinophyceae</taxon>
        <taxon>Prorocentrales</taxon>
        <taxon>Prorocentraceae</taxon>
        <taxon>Prorocentrum</taxon>
    </lineage>
</organism>